<dbReference type="InterPro" id="IPR005467">
    <property type="entry name" value="His_kinase_dom"/>
</dbReference>
<keyword evidence="8" id="KW-0472">Membrane</keyword>
<accession>A0A1G7D474</accession>
<dbReference type="PANTHER" id="PTHR43711:SF31">
    <property type="entry name" value="HISTIDINE KINASE"/>
    <property type="match status" value="1"/>
</dbReference>
<dbReference type="InterPro" id="IPR041617">
    <property type="entry name" value="TPR_MalT"/>
</dbReference>
<keyword evidence="11" id="KW-1185">Reference proteome</keyword>
<dbReference type="InterPro" id="IPR003594">
    <property type="entry name" value="HATPase_dom"/>
</dbReference>
<evidence type="ECO:0000313" key="10">
    <source>
        <dbReference type="EMBL" id="SDE46402.1"/>
    </source>
</evidence>
<keyword evidence="4" id="KW-0808">Transferase</keyword>
<evidence type="ECO:0000259" key="9">
    <source>
        <dbReference type="PROSITE" id="PS50109"/>
    </source>
</evidence>
<keyword evidence="3" id="KW-0597">Phosphoprotein</keyword>
<evidence type="ECO:0000256" key="3">
    <source>
        <dbReference type="ARBA" id="ARBA00022553"/>
    </source>
</evidence>
<evidence type="ECO:0000256" key="5">
    <source>
        <dbReference type="ARBA" id="ARBA00022777"/>
    </source>
</evidence>
<dbReference type="AlphaFoldDB" id="A0A1G7D474"/>
<dbReference type="PANTHER" id="PTHR43711">
    <property type="entry name" value="TWO-COMPONENT HISTIDINE KINASE"/>
    <property type="match status" value="1"/>
</dbReference>
<dbReference type="Gene3D" id="1.10.287.130">
    <property type="match status" value="1"/>
</dbReference>
<sequence length="683" mass="78160">MLKIRPIKIRDSVIVLCCVMFFNLYTAYSQKTIKDSLYQKIASFKLKPNYQKDTLYINSLYTYGKAYGFYNLDSLNSLANETIELSKTINFAKGEAKGYIILGNYYSETGKKELAIENYSKAKAIAEANRYIDVTLLSKSSLATAYTYNDEYAKGLKEYLGGIEIAKQHNDEATLAILYINITVIYSLQNEYKQCIHFLTKAMELNKRTGNERLTAVTLINLAATYIDNNELEKASEKIDEGLPLLEKLELQDWLTYAYELKANIFLKQDKASKALKWFQKSEVIHQDIAQTRYKISLYNGMSKTYLQLRDYKKTEAYALKALTLSTDLNVLDERDEILKTLYELKKETNQALAALEYLEAYKAISDTINEKNNQKELKILKSNLEFDQEKERYILENEKVAAKQRLYFYGALLVIIAFSIIIYILKRNNRTQNILNRKLTIKTKQLQNKERHLVNSNHTKTKLFAIIAHDLRGPINSFKSMFDLFTNKQISDAEFIELAPTMGESIDSIAFTLNNLLSWGQTQMNDIITEPEHTNISDLINQNNALLSKMAEKKSISFENKVTESALTWSGKNQISIVIRNLTSNALKFTPEHGKITFGAIDKLNHWEFYIKDTGVGLTKEALDKIFSTKETFTTYGTNNEKGTGLGLVLCKEMIEKNNGSIWAESTINVGTSFYFTLPKAS</sequence>
<keyword evidence="8" id="KW-1133">Transmembrane helix</keyword>
<evidence type="ECO:0000256" key="1">
    <source>
        <dbReference type="ARBA" id="ARBA00000085"/>
    </source>
</evidence>
<evidence type="ECO:0000256" key="2">
    <source>
        <dbReference type="ARBA" id="ARBA00012438"/>
    </source>
</evidence>
<dbReference type="eggNOG" id="COG2205">
    <property type="taxonomic scope" value="Bacteria"/>
</dbReference>
<dbReference type="InterPro" id="IPR003661">
    <property type="entry name" value="HisK_dim/P_dom"/>
</dbReference>
<dbReference type="Gene3D" id="1.25.40.10">
    <property type="entry name" value="Tetratricopeptide repeat domain"/>
    <property type="match status" value="2"/>
</dbReference>
<dbReference type="InterPro" id="IPR004358">
    <property type="entry name" value="Sig_transdc_His_kin-like_C"/>
</dbReference>
<feature type="transmembrane region" description="Helical" evidence="8">
    <location>
        <begin position="407"/>
        <end position="426"/>
    </location>
</feature>
<dbReference type="CDD" id="cd00082">
    <property type="entry name" value="HisKA"/>
    <property type="match status" value="1"/>
</dbReference>
<evidence type="ECO:0000256" key="6">
    <source>
        <dbReference type="ARBA" id="ARBA00023012"/>
    </source>
</evidence>
<keyword evidence="6" id="KW-0902">Two-component regulatory system</keyword>
<dbReference type="InterPro" id="IPR036890">
    <property type="entry name" value="HATPase_C_sf"/>
</dbReference>
<dbReference type="PROSITE" id="PS50005">
    <property type="entry name" value="TPR"/>
    <property type="match status" value="1"/>
</dbReference>
<dbReference type="PRINTS" id="PR00344">
    <property type="entry name" value="BCTRLSENSOR"/>
</dbReference>
<dbReference type="InterPro" id="IPR019734">
    <property type="entry name" value="TPR_rpt"/>
</dbReference>
<dbReference type="eggNOG" id="COG0457">
    <property type="taxonomic scope" value="Bacteria"/>
</dbReference>
<evidence type="ECO:0000256" key="8">
    <source>
        <dbReference type="SAM" id="Phobius"/>
    </source>
</evidence>
<gene>
    <name evidence="10" type="ORF">SAMN04487992_101346</name>
</gene>
<evidence type="ECO:0000256" key="7">
    <source>
        <dbReference type="PROSITE-ProRule" id="PRU00339"/>
    </source>
</evidence>
<feature type="domain" description="Histidine kinase" evidence="9">
    <location>
        <begin position="467"/>
        <end position="683"/>
    </location>
</feature>
<feature type="repeat" description="TPR" evidence="7">
    <location>
        <begin position="96"/>
        <end position="129"/>
    </location>
</feature>
<dbReference type="Gene3D" id="3.30.565.10">
    <property type="entry name" value="Histidine kinase-like ATPase, C-terminal domain"/>
    <property type="match status" value="1"/>
</dbReference>
<keyword evidence="7" id="KW-0802">TPR repeat</keyword>
<dbReference type="InterPro" id="IPR011990">
    <property type="entry name" value="TPR-like_helical_dom_sf"/>
</dbReference>
<comment type="catalytic activity">
    <reaction evidence="1">
        <text>ATP + protein L-histidine = ADP + protein N-phospho-L-histidine.</text>
        <dbReference type="EC" id="2.7.13.3"/>
    </reaction>
</comment>
<keyword evidence="8" id="KW-0812">Transmembrane</keyword>
<evidence type="ECO:0000313" key="11">
    <source>
        <dbReference type="Proteomes" id="UP000182114"/>
    </source>
</evidence>
<dbReference type="Proteomes" id="UP000182114">
    <property type="component" value="Unassembled WGS sequence"/>
</dbReference>
<dbReference type="SUPFAM" id="SSF55874">
    <property type="entry name" value="ATPase domain of HSP90 chaperone/DNA topoisomerase II/histidine kinase"/>
    <property type="match status" value="1"/>
</dbReference>
<evidence type="ECO:0000256" key="4">
    <source>
        <dbReference type="ARBA" id="ARBA00022679"/>
    </source>
</evidence>
<organism evidence="10 11">
    <name type="scientific">Cellulophaga baltica</name>
    <dbReference type="NCBI Taxonomy" id="76594"/>
    <lineage>
        <taxon>Bacteria</taxon>
        <taxon>Pseudomonadati</taxon>
        <taxon>Bacteroidota</taxon>
        <taxon>Flavobacteriia</taxon>
        <taxon>Flavobacteriales</taxon>
        <taxon>Flavobacteriaceae</taxon>
        <taxon>Cellulophaga</taxon>
    </lineage>
</organism>
<dbReference type="Pfam" id="PF02518">
    <property type="entry name" value="HATPase_c"/>
    <property type="match status" value="1"/>
</dbReference>
<dbReference type="PROSITE" id="PS50109">
    <property type="entry name" value="HIS_KIN"/>
    <property type="match status" value="1"/>
</dbReference>
<dbReference type="RefSeq" id="WP_083332159.1">
    <property type="nucleotide sequence ID" value="NZ_FNBD01000001.1"/>
</dbReference>
<dbReference type="SMART" id="SM00028">
    <property type="entry name" value="TPR"/>
    <property type="match status" value="5"/>
</dbReference>
<dbReference type="Pfam" id="PF17874">
    <property type="entry name" value="TPR_MalT"/>
    <property type="match status" value="1"/>
</dbReference>
<reference evidence="11" key="1">
    <citation type="submission" date="2016-10" db="EMBL/GenBank/DDBJ databases">
        <authorList>
            <person name="Varghese N."/>
            <person name="Submissions S."/>
        </authorList>
    </citation>
    <scope>NUCLEOTIDE SEQUENCE [LARGE SCALE GENOMIC DNA]</scope>
    <source>
        <strain evidence="11">DSM 24729</strain>
    </source>
</reference>
<dbReference type="InterPro" id="IPR050736">
    <property type="entry name" value="Sensor_HK_Regulatory"/>
</dbReference>
<keyword evidence="5 10" id="KW-0418">Kinase</keyword>
<dbReference type="InterPro" id="IPR036097">
    <property type="entry name" value="HisK_dim/P_sf"/>
</dbReference>
<dbReference type="SMART" id="SM00387">
    <property type="entry name" value="HATPase_c"/>
    <property type="match status" value="1"/>
</dbReference>
<dbReference type="EMBL" id="FNBD01000001">
    <property type="protein sequence ID" value="SDE46402.1"/>
    <property type="molecule type" value="Genomic_DNA"/>
</dbReference>
<dbReference type="SUPFAM" id="SSF47384">
    <property type="entry name" value="Homodimeric domain of signal transducing histidine kinase"/>
    <property type="match status" value="1"/>
</dbReference>
<protein>
    <recommendedName>
        <fullName evidence="2">histidine kinase</fullName>
        <ecNumber evidence="2">2.7.13.3</ecNumber>
    </recommendedName>
</protein>
<dbReference type="GO" id="GO:0000155">
    <property type="term" value="F:phosphorelay sensor kinase activity"/>
    <property type="evidence" value="ECO:0007669"/>
    <property type="project" value="InterPro"/>
</dbReference>
<proteinExistence type="predicted"/>
<name>A0A1G7D474_9FLAO</name>
<dbReference type="EC" id="2.7.13.3" evidence="2"/>
<dbReference type="SUPFAM" id="SSF48452">
    <property type="entry name" value="TPR-like"/>
    <property type="match status" value="1"/>
</dbReference>